<comment type="caution">
    <text evidence="2">The sequence shown here is derived from an EMBL/GenBank/DDBJ whole genome shotgun (WGS) entry which is preliminary data.</text>
</comment>
<dbReference type="Gene3D" id="2.30.110.10">
    <property type="entry name" value="Electron Transport, Fmn-binding Protein, Chain A"/>
    <property type="match status" value="1"/>
</dbReference>
<feature type="domain" description="Pyridoxamine 5'-phosphate oxidase N-terminal" evidence="1">
    <location>
        <begin position="2"/>
        <end position="112"/>
    </location>
</feature>
<gene>
    <name evidence="2" type="ORF">DW663_04135</name>
</gene>
<dbReference type="PANTHER" id="PTHR34818">
    <property type="entry name" value="PROTEIN BLI-3"/>
    <property type="match status" value="1"/>
</dbReference>
<dbReference type="SUPFAM" id="SSF50475">
    <property type="entry name" value="FMN-binding split barrel"/>
    <property type="match status" value="1"/>
</dbReference>
<dbReference type="InterPro" id="IPR011576">
    <property type="entry name" value="Pyridox_Oxase_N"/>
</dbReference>
<evidence type="ECO:0000259" key="1">
    <source>
        <dbReference type="Pfam" id="PF01243"/>
    </source>
</evidence>
<name>A0A414PY21_FUSMR</name>
<dbReference type="Proteomes" id="UP000284676">
    <property type="component" value="Unassembled WGS sequence"/>
</dbReference>
<protein>
    <submittedName>
        <fullName evidence="2">Pyridoxamine 5'-phosphate oxidase</fullName>
    </submittedName>
</protein>
<organism evidence="2 3">
    <name type="scientific">Fusobacterium mortiferum</name>
    <dbReference type="NCBI Taxonomy" id="850"/>
    <lineage>
        <taxon>Bacteria</taxon>
        <taxon>Fusobacteriati</taxon>
        <taxon>Fusobacteriota</taxon>
        <taxon>Fusobacteriia</taxon>
        <taxon>Fusobacteriales</taxon>
        <taxon>Fusobacteriaceae</taxon>
        <taxon>Fusobacterium</taxon>
    </lineage>
</organism>
<dbReference type="AlphaFoldDB" id="A0A414PY21"/>
<dbReference type="RefSeq" id="WP_117708476.1">
    <property type="nucleotide sequence ID" value="NZ_JADYUV010000002.1"/>
</dbReference>
<dbReference type="InterPro" id="IPR052917">
    <property type="entry name" value="Stress-Dev_Protein"/>
</dbReference>
<dbReference type="EMBL" id="QRHL01000004">
    <property type="protein sequence ID" value="RHF73464.1"/>
    <property type="molecule type" value="Genomic_DNA"/>
</dbReference>
<accession>A0A414PY21</accession>
<evidence type="ECO:0000313" key="2">
    <source>
        <dbReference type="EMBL" id="RHF73464.1"/>
    </source>
</evidence>
<reference evidence="2 3" key="1">
    <citation type="submission" date="2018-08" db="EMBL/GenBank/DDBJ databases">
        <title>A genome reference for cultivated species of the human gut microbiota.</title>
        <authorList>
            <person name="Zou Y."/>
            <person name="Xue W."/>
            <person name="Luo G."/>
        </authorList>
    </citation>
    <scope>NUCLEOTIDE SEQUENCE [LARGE SCALE GENOMIC DNA]</scope>
    <source>
        <strain evidence="2 3">AM25-1</strain>
    </source>
</reference>
<dbReference type="InterPro" id="IPR012349">
    <property type="entry name" value="Split_barrel_FMN-bd"/>
</dbReference>
<dbReference type="PANTHER" id="PTHR34818:SF1">
    <property type="entry name" value="PROTEIN BLI-3"/>
    <property type="match status" value="1"/>
</dbReference>
<sequence>MKKIVKFLRENPVQYLATTGLDGKPKVRPFQFMLENEGKLYFCTSNKKKVYEELKKNPYIELSISSPNFAWIRINGKVVFDKSLELKNKIIESSPLVKSIYHSANNPDFEIFYINEGVAEINDFSINPPYIIKL</sequence>
<evidence type="ECO:0000313" key="3">
    <source>
        <dbReference type="Proteomes" id="UP000284676"/>
    </source>
</evidence>
<dbReference type="Pfam" id="PF01243">
    <property type="entry name" value="PNPOx_N"/>
    <property type="match status" value="1"/>
</dbReference>
<proteinExistence type="predicted"/>